<feature type="compositionally biased region" description="Low complexity" evidence="3">
    <location>
        <begin position="594"/>
        <end position="617"/>
    </location>
</feature>
<feature type="compositionally biased region" description="Polar residues" evidence="3">
    <location>
        <begin position="377"/>
        <end position="388"/>
    </location>
</feature>
<feature type="region of interest" description="Disordered" evidence="3">
    <location>
        <begin position="211"/>
        <end position="232"/>
    </location>
</feature>
<dbReference type="CDD" id="cd14497">
    <property type="entry name" value="PTP_PTEN-like"/>
    <property type="match status" value="1"/>
</dbReference>
<evidence type="ECO:0000256" key="3">
    <source>
        <dbReference type="SAM" id="MobiDB-lite"/>
    </source>
</evidence>
<feature type="compositionally biased region" description="Polar residues" evidence="3">
    <location>
        <begin position="629"/>
        <end position="639"/>
    </location>
</feature>
<dbReference type="GO" id="GO:0051896">
    <property type="term" value="P:regulation of phosphatidylinositol 3-kinase/protein kinase B signal transduction"/>
    <property type="evidence" value="ECO:0007669"/>
    <property type="project" value="TreeGrafter"/>
</dbReference>
<gene>
    <name evidence="6" type="ORF">SPI_01393</name>
</gene>
<dbReference type="PROSITE" id="PS51181">
    <property type="entry name" value="PPASE_TENSIN"/>
    <property type="match status" value="1"/>
</dbReference>
<dbReference type="InterPro" id="IPR029023">
    <property type="entry name" value="Tensin_phosphatase"/>
</dbReference>
<dbReference type="GO" id="GO:0005886">
    <property type="term" value="C:plasma membrane"/>
    <property type="evidence" value="ECO:0007669"/>
    <property type="project" value="TreeGrafter"/>
</dbReference>
<feature type="domain" description="Tyrosine specific protein phosphatases" evidence="4">
    <location>
        <begin position="121"/>
        <end position="184"/>
    </location>
</feature>
<dbReference type="SMART" id="SM00404">
    <property type="entry name" value="PTPc_motif"/>
    <property type="match status" value="1"/>
</dbReference>
<evidence type="ECO:0000259" key="5">
    <source>
        <dbReference type="PROSITE" id="PS51181"/>
    </source>
</evidence>
<feature type="domain" description="Phosphatase tensin-type" evidence="5">
    <location>
        <begin position="12"/>
        <end position="212"/>
    </location>
</feature>
<dbReference type="GO" id="GO:0042995">
    <property type="term" value="C:cell projection"/>
    <property type="evidence" value="ECO:0007669"/>
    <property type="project" value="TreeGrafter"/>
</dbReference>
<dbReference type="GO" id="GO:0005829">
    <property type="term" value="C:cytosol"/>
    <property type="evidence" value="ECO:0007669"/>
    <property type="project" value="TreeGrafter"/>
</dbReference>
<dbReference type="Proteomes" id="UP000076874">
    <property type="component" value="Unassembled WGS sequence"/>
</dbReference>
<dbReference type="GO" id="GO:0016314">
    <property type="term" value="F:phosphatidylinositol-3,4,5-trisphosphate 3-phosphatase activity"/>
    <property type="evidence" value="ECO:0007669"/>
    <property type="project" value="UniProtKB-EC"/>
</dbReference>
<dbReference type="InterPro" id="IPR016130">
    <property type="entry name" value="Tyr_Pase_AS"/>
</dbReference>
<dbReference type="GO" id="GO:0004725">
    <property type="term" value="F:protein tyrosine phosphatase activity"/>
    <property type="evidence" value="ECO:0007669"/>
    <property type="project" value="TreeGrafter"/>
</dbReference>
<dbReference type="Pfam" id="PF00782">
    <property type="entry name" value="DSPc"/>
    <property type="match status" value="1"/>
</dbReference>
<dbReference type="AlphaFoldDB" id="A0A167YXL4"/>
<comment type="caution">
    <text evidence="6">The sequence shown here is derived from an EMBL/GenBank/DDBJ whole genome shotgun (WGS) entry which is preliminary data.</text>
</comment>
<evidence type="ECO:0000256" key="1">
    <source>
        <dbReference type="ARBA" id="ARBA00013015"/>
    </source>
</evidence>
<dbReference type="GO" id="GO:0046856">
    <property type="term" value="P:phosphatidylinositol dephosphorylation"/>
    <property type="evidence" value="ECO:0007669"/>
    <property type="project" value="TreeGrafter"/>
</dbReference>
<dbReference type="Gene3D" id="3.90.190.10">
    <property type="entry name" value="Protein tyrosine phosphatase superfamily"/>
    <property type="match status" value="1"/>
</dbReference>
<dbReference type="EC" id="3.1.3.67" evidence="1"/>
<dbReference type="InterPro" id="IPR003595">
    <property type="entry name" value="Tyr_Pase_cat"/>
</dbReference>
<evidence type="ECO:0000313" key="7">
    <source>
        <dbReference type="Proteomes" id="UP000076874"/>
    </source>
</evidence>
<protein>
    <recommendedName>
        <fullName evidence="1">phosphatidylinositol-3,4,5-trisphosphate 3-phosphatase</fullName>
        <ecNumber evidence="1">3.1.3.67</ecNumber>
    </recommendedName>
</protein>
<accession>A0A167YXL4</accession>
<feature type="compositionally biased region" description="Low complexity" evidence="3">
    <location>
        <begin position="215"/>
        <end position="231"/>
    </location>
</feature>
<dbReference type="GO" id="GO:0005634">
    <property type="term" value="C:nucleus"/>
    <property type="evidence" value="ECO:0007669"/>
    <property type="project" value="TreeGrafter"/>
</dbReference>
<dbReference type="InterPro" id="IPR000387">
    <property type="entry name" value="Tyr_Pase_dom"/>
</dbReference>
<dbReference type="InterPro" id="IPR029021">
    <property type="entry name" value="Prot-tyrosine_phosphatase-like"/>
</dbReference>
<feature type="region of interest" description="Disordered" evidence="3">
    <location>
        <begin position="533"/>
        <end position="661"/>
    </location>
</feature>
<evidence type="ECO:0000256" key="2">
    <source>
        <dbReference type="ARBA" id="ARBA00022801"/>
    </source>
</evidence>
<dbReference type="SUPFAM" id="SSF52799">
    <property type="entry name" value="(Phosphotyrosine protein) phosphatases II"/>
    <property type="match status" value="1"/>
</dbReference>
<dbReference type="PROSITE" id="PS00383">
    <property type="entry name" value="TYR_PHOSPHATASE_1"/>
    <property type="match status" value="1"/>
</dbReference>
<dbReference type="InterPro" id="IPR000340">
    <property type="entry name" value="Dual-sp_phosphatase_cat-dom"/>
</dbReference>
<dbReference type="PANTHER" id="PTHR12305:SF81">
    <property type="entry name" value="PHOSPHATIDYLINOSITOL 3,4,5-TRISPHOSPHATE 3-PHOSPHATASE AND DUAL-SPECIFICITY PROTEIN PHOSPHATASE PTEN"/>
    <property type="match status" value="1"/>
</dbReference>
<dbReference type="OrthoDB" id="16692at2759"/>
<dbReference type="STRING" id="1081102.A0A167YXL4"/>
<evidence type="ECO:0000313" key="6">
    <source>
        <dbReference type="EMBL" id="OAA66817.1"/>
    </source>
</evidence>
<name>A0A167YXL4_9HYPO</name>
<feature type="compositionally biased region" description="Low complexity" evidence="3">
    <location>
        <begin position="357"/>
        <end position="376"/>
    </location>
</feature>
<dbReference type="InterPro" id="IPR051281">
    <property type="entry name" value="Dual-spec_lipid-protein_phosph"/>
</dbReference>
<keyword evidence="2" id="KW-0378">Hydrolase</keyword>
<reference evidence="6 7" key="1">
    <citation type="journal article" date="2016" name="Genome Biol. Evol.">
        <title>Divergent and convergent evolution of fungal pathogenicity.</title>
        <authorList>
            <person name="Shang Y."/>
            <person name="Xiao G."/>
            <person name="Zheng P."/>
            <person name="Cen K."/>
            <person name="Zhan S."/>
            <person name="Wang C."/>
        </authorList>
    </citation>
    <scope>NUCLEOTIDE SEQUENCE [LARGE SCALE GENOMIC DNA]</scope>
    <source>
        <strain evidence="6 7">RCEF 264</strain>
    </source>
</reference>
<dbReference type="EMBL" id="AZHD01000002">
    <property type="protein sequence ID" value="OAA66817.1"/>
    <property type="molecule type" value="Genomic_DNA"/>
</dbReference>
<dbReference type="GO" id="GO:0043491">
    <property type="term" value="P:phosphatidylinositol 3-kinase/protein kinase B signal transduction"/>
    <property type="evidence" value="ECO:0007669"/>
    <property type="project" value="TreeGrafter"/>
</dbReference>
<dbReference type="PANTHER" id="PTHR12305">
    <property type="entry name" value="PHOSPHATASE WITH HOMOLOGY TO TENSIN"/>
    <property type="match status" value="1"/>
</dbReference>
<dbReference type="PROSITE" id="PS50056">
    <property type="entry name" value="TYR_PHOSPHATASE_2"/>
    <property type="match status" value="1"/>
</dbReference>
<organism evidence="6 7">
    <name type="scientific">Niveomyces insectorum RCEF 264</name>
    <dbReference type="NCBI Taxonomy" id="1081102"/>
    <lineage>
        <taxon>Eukaryota</taxon>
        <taxon>Fungi</taxon>
        <taxon>Dikarya</taxon>
        <taxon>Ascomycota</taxon>
        <taxon>Pezizomycotina</taxon>
        <taxon>Sordariomycetes</taxon>
        <taxon>Hypocreomycetidae</taxon>
        <taxon>Hypocreales</taxon>
        <taxon>Cordycipitaceae</taxon>
        <taxon>Niveomyces</taxon>
    </lineage>
</organism>
<sequence>MASLLRQIVAGPRAKHAETGLDLCYVTSNIIATSGPSQTYPQRAYRNPLDRLVAFLDARHGDHWAIWEFRAEGTGYPDAAVYDRIRHYPWPDHHPPPFRLVPLILASMRQWLGADCEGPLDDGVANTKTDDKEAKKDKAAQTHRVVVVHCKAGKGRSGTMACSYLVAECGWTPEQALSRFTARRMRPGFGSGVTIPSQRRWLRYVNRWAHAHPPNDNNNNNNNTTTTTTTTANKRTYVDRPVEIVAVHVRGLRHGVKLSVEGYVDEGKKIRVFHTFTNDERTVVEADAPGGGGLLDFVSDLAGLTVAGDGGDNDLLGTDSKKSTALGRPRTDGALADATKEERRRSGSSPPPDKSKSTPALTTPATPSSASLSSSSGRTCNNNKQTWFASADEPGGRTVIFRPKTPVRVPTSDVNIAIERRNRTPTSLAGLAFVTSVAHVWFNAFFEGNGPEQGGAADDHGVFAVDWDELDGIKGSSQKGSRAADRLVVEWRAVQEEHVAEAETVAEAVSAGAGGGGGAQTEISGVPVAPEDLVSAAGPEGVPQMRPADWRGGNQEDPEAHKRLGLRTDDPESVDVSRASSVQGVPTGGGDSGSGPSASLAAAAEKATAATGTAGTNDSDDTLAAVKTSGPTGEELTSNGDDEGHSVNDNNHGDNGTGGGR</sequence>
<keyword evidence="7" id="KW-1185">Reference proteome</keyword>
<proteinExistence type="predicted"/>
<evidence type="ECO:0000259" key="4">
    <source>
        <dbReference type="PROSITE" id="PS50056"/>
    </source>
</evidence>
<feature type="compositionally biased region" description="Basic and acidic residues" evidence="3">
    <location>
        <begin position="558"/>
        <end position="570"/>
    </location>
</feature>
<feature type="region of interest" description="Disordered" evidence="3">
    <location>
        <begin position="308"/>
        <end position="389"/>
    </location>
</feature>